<sequence length="180" mass="20350">MEKLLFVSQIIQWIILIVLLYLTFNILKYIGNNKNNYSAKSHVKPLRVNKIPSINSKSLTTSEIVKLPNNKSTLLVVANPSCSACSDVIGILNQVNQKDINKVVLTKEDEIKNLKEYISTLTDYKIPLISSKEFLKDEIPGYPLIMLLDSELRIVDHSIGGNLNMINNMLMTYKNIKNVG</sequence>
<evidence type="ECO:0008006" key="4">
    <source>
        <dbReference type="Google" id="ProtNLM"/>
    </source>
</evidence>
<dbReference type="RefSeq" id="WP_108073636.1">
    <property type="nucleotide sequence ID" value="NZ_CP066701.1"/>
</dbReference>
<proteinExistence type="predicted"/>
<evidence type="ECO:0000256" key="1">
    <source>
        <dbReference type="SAM" id="Phobius"/>
    </source>
</evidence>
<dbReference type="AlphaFoldDB" id="A0AB37HKR8"/>
<keyword evidence="1" id="KW-0472">Membrane</keyword>
<evidence type="ECO:0000313" key="2">
    <source>
        <dbReference type="EMBL" id="QQX26320.1"/>
    </source>
</evidence>
<dbReference type="EMBL" id="CP066701">
    <property type="protein sequence ID" value="QQX26320.1"/>
    <property type="molecule type" value="Genomic_DNA"/>
</dbReference>
<feature type="transmembrane region" description="Helical" evidence="1">
    <location>
        <begin position="6"/>
        <end position="27"/>
    </location>
</feature>
<protein>
    <recommendedName>
        <fullName evidence="4">Glutaredoxin domain-containing protein</fullName>
    </recommendedName>
</protein>
<dbReference type="Gene3D" id="3.40.30.10">
    <property type="entry name" value="Glutaredoxin"/>
    <property type="match status" value="1"/>
</dbReference>
<keyword evidence="1" id="KW-0812">Transmembrane</keyword>
<name>A0AB37HKR8_9BACI</name>
<keyword evidence="1" id="KW-1133">Transmembrane helix</keyword>
<evidence type="ECO:0000313" key="3">
    <source>
        <dbReference type="Proteomes" id="UP000595512"/>
    </source>
</evidence>
<organism evidence="2 3">
    <name type="scientific">Heyndrickxia sporothermodurans</name>
    <dbReference type="NCBI Taxonomy" id="46224"/>
    <lineage>
        <taxon>Bacteria</taxon>
        <taxon>Bacillati</taxon>
        <taxon>Bacillota</taxon>
        <taxon>Bacilli</taxon>
        <taxon>Bacillales</taxon>
        <taxon>Bacillaceae</taxon>
        <taxon>Heyndrickxia</taxon>
    </lineage>
</organism>
<reference evidence="2 3" key="1">
    <citation type="submission" date="2020-12" db="EMBL/GenBank/DDBJ databases">
        <title>Taxonomic evaluation of the Bacillus sporothermodurans group of bacteria based on whole genome sequences.</title>
        <authorList>
            <person name="Fiedler G."/>
            <person name="Herbstmann A.-D."/>
            <person name="Doll E."/>
            <person name="Wenning M."/>
            <person name="Brinks E."/>
            <person name="Kabisch J."/>
            <person name="Breitenwieser F."/>
            <person name="Lappann M."/>
            <person name="Boehnlein C."/>
            <person name="Franz C."/>
        </authorList>
    </citation>
    <scope>NUCLEOTIDE SEQUENCE [LARGE SCALE GENOMIC DNA]</scope>
    <source>
        <strain evidence="2 3">DSM 10599</strain>
    </source>
</reference>
<dbReference type="InterPro" id="IPR036249">
    <property type="entry name" value="Thioredoxin-like_sf"/>
</dbReference>
<dbReference type="Proteomes" id="UP000595512">
    <property type="component" value="Chromosome"/>
</dbReference>
<gene>
    <name evidence="2" type="ORF">JGZ69_05475</name>
</gene>
<accession>A0AB37HKR8</accession>
<dbReference type="GeneID" id="62500589"/>
<dbReference type="SUPFAM" id="SSF52833">
    <property type="entry name" value="Thioredoxin-like"/>
    <property type="match status" value="1"/>
</dbReference>
<dbReference type="KEGG" id="hspo:JGZ69_05475"/>